<reference evidence="3" key="1">
    <citation type="submission" date="2019-02" db="EMBL/GenBank/DDBJ databases">
        <title>Draft genome sequence of Dolichospermum planctonicum NIES-80.</title>
        <authorList>
            <person name="Yamaguchi H."/>
            <person name="Suzuki S."/>
            <person name="Kawachi M."/>
        </authorList>
    </citation>
    <scope>NUCLEOTIDE SEQUENCE [LARGE SCALE GENOMIC DNA]</scope>
    <source>
        <strain evidence="3">NIES-80</strain>
    </source>
</reference>
<sequence>MIDKAVFIDTNILIYSNLALSPFHTQAIQRLQYFADQDIEMWISRQTLREYLSGMTRRSDLTGTIPITSLVADVEYFSSYFHVAENTALVTERLLKLMTEINIGGKQVHDANIVATMLVYGIPRLLTHNIGDFARFSELITILPLENED</sequence>
<evidence type="ECO:0000313" key="3">
    <source>
        <dbReference type="Proteomes" id="UP000299367"/>
    </source>
</evidence>
<evidence type="ECO:0000259" key="1">
    <source>
        <dbReference type="Pfam" id="PF01850"/>
    </source>
</evidence>
<dbReference type="Gene3D" id="3.40.50.1010">
    <property type="entry name" value="5'-nuclease"/>
    <property type="match status" value="1"/>
</dbReference>
<organism evidence="2 3">
    <name type="scientific">Dolichospermum planctonicum</name>
    <dbReference type="NCBI Taxonomy" id="136072"/>
    <lineage>
        <taxon>Bacteria</taxon>
        <taxon>Bacillati</taxon>
        <taxon>Cyanobacteriota</taxon>
        <taxon>Cyanophyceae</taxon>
        <taxon>Nostocales</taxon>
        <taxon>Aphanizomenonaceae</taxon>
        <taxon>Dolichospermum</taxon>
    </lineage>
</organism>
<dbReference type="InterPro" id="IPR029060">
    <property type="entry name" value="PIN-like_dom_sf"/>
</dbReference>
<name>A0A480ACH6_9CYAN</name>
<evidence type="ECO:0000313" key="2">
    <source>
        <dbReference type="EMBL" id="GCL41676.1"/>
    </source>
</evidence>
<comment type="caution">
    <text evidence="2">The sequence shown here is derived from an EMBL/GenBank/DDBJ whole genome shotgun (WGS) entry which is preliminary data.</text>
</comment>
<dbReference type="OrthoDB" id="7062868at2"/>
<dbReference type="CDD" id="cd09854">
    <property type="entry name" value="PIN_VapC-like"/>
    <property type="match status" value="1"/>
</dbReference>
<dbReference type="Pfam" id="PF01850">
    <property type="entry name" value="PIN"/>
    <property type="match status" value="1"/>
</dbReference>
<gene>
    <name evidence="2" type="ORF">NIES80_13730</name>
</gene>
<dbReference type="Proteomes" id="UP000299367">
    <property type="component" value="Unassembled WGS sequence"/>
</dbReference>
<dbReference type="InterPro" id="IPR002716">
    <property type="entry name" value="PIN_dom"/>
</dbReference>
<accession>A0A480ACH6</accession>
<dbReference type="EMBL" id="BJCF01000011">
    <property type="protein sequence ID" value="GCL41676.1"/>
    <property type="molecule type" value="Genomic_DNA"/>
</dbReference>
<dbReference type="SUPFAM" id="SSF88723">
    <property type="entry name" value="PIN domain-like"/>
    <property type="match status" value="1"/>
</dbReference>
<feature type="domain" description="PIN" evidence="1">
    <location>
        <begin position="6"/>
        <end position="136"/>
    </location>
</feature>
<proteinExistence type="predicted"/>
<dbReference type="AlphaFoldDB" id="A0A480ACH6"/>
<dbReference type="RefSeq" id="WP_137907381.1">
    <property type="nucleotide sequence ID" value="NZ_BJCF01000011.1"/>
</dbReference>
<protein>
    <recommendedName>
        <fullName evidence="1">PIN domain-containing protein</fullName>
    </recommendedName>
</protein>